<dbReference type="InterPro" id="IPR009875">
    <property type="entry name" value="PilZ_domain"/>
</dbReference>
<accession>A0ABV8MKL8</accession>
<sequence length="100" mass="11175">MSREMRNAKRVPIECPARIRTIEAGPTHYGTCTELSVSGMTLQSSFVPRPDEELDITVMPPRGPGLAPVPMNARVKVRRCHEIERGKCYEIGVEILKILS</sequence>
<organism evidence="2 3">
    <name type="scientific">Chitinimonas lacunae</name>
    <dbReference type="NCBI Taxonomy" id="1963018"/>
    <lineage>
        <taxon>Bacteria</taxon>
        <taxon>Pseudomonadati</taxon>
        <taxon>Pseudomonadota</taxon>
        <taxon>Betaproteobacteria</taxon>
        <taxon>Neisseriales</taxon>
        <taxon>Chitinibacteraceae</taxon>
        <taxon>Chitinimonas</taxon>
    </lineage>
</organism>
<dbReference type="Gene3D" id="2.40.10.220">
    <property type="entry name" value="predicted glycosyltransferase like domains"/>
    <property type="match status" value="1"/>
</dbReference>
<proteinExistence type="predicted"/>
<gene>
    <name evidence="2" type="ORF">ACFOW7_00450</name>
</gene>
<feature type="domain" description="PilZ" evidence="1">
    <location>
        <begin position="6"/>
        <end position="97"/>
    </location>
</feature>
<dbReference type="RefSeq" id="WP_378159849.1">
    <property type="nucleotide sequence ID" value="NZ_JBHSBU010000001.1"/>
</dbReference>
<reference evidence="3" key="1">
    <citation type="journal article" date="2019" name="Int. J. Syst. Evol. Microbiol.">
        <title>The Global Catalogue of Microorganisms (GCM) 10K type strain sequencing project: providing services to taxonomists for standard genome sequencing and annotation.</title>
        <authorList>
            <consortium name="The Broad Institute Genomics Platform"/>
            <consortium name="The Broad Institute Genome Sequencing Center for Infectious Disease"/>
            <person name="Wu L."/>
            <person name="Ma J."/>
        </authorList>
    </citation>
    <scope>NUCLEOTIDE SEQUENCE [LARGE SCALE GENOMIC DNA]</scope>
    <source>
        <strain evidence="3">LMG 29894</strain>
    </source>
</reference>
<name>A0ABV8MKL8_9NEIS</name>
<dbReference type="Pfam" id="PF07238">
    <property type="entry name" value="PilZ"/>
    <property type="match status" value="1"/>
</dbReference>
<dbReference type="EMBL" id="JBHSBU010000001">
    <property type="protein sequence ID" value="MFC4157814.1"/>
    <property type="molecule type" value="Genomic_DNA"/>
</dbReference>
<keyword evidence="3" id="KW-1185">Reference proteome</keyword>
<protein>
    <submittedName>
        <fullName evidence="2">PilZ domain-containing protein</fullName>
    </submittedName>
</protein>
<dbReference type="SUPFAM" id="SSF141371">
    <property type="entry name" value="PilZ domain-like"/>
    <property type="match status" value="1"/>
</dbReference>
<evidence type="ECO:0000259" key="1">
    <source>
        <dbReference type="Pfam" id="PF07238"/>
    </source>
</evidence>
<comment type="caution">
    <text evidence="2">The sequence shown here is derived from an EMBL/GenBank/DDBJ whole genome shotgun (WGS) entry which is preliminary data.</text>
</comment>
<evidence type="ECO:0000313" key="2">
    <source>
        <dbReference type="EMBL" id="MFC4157814.1"/>
    </source>
</evidence>
<dbReference type="Proteomes" id="UP001595791">
    <property type="component" value="Unassembled WGS sequence"/>
</dbReference>
<evidence type="ECO:0000313" key="3">
    <source>
        <dbReference type="Proteomes" id="UP001595791"/>
    </source>
</evidence>